<dbReference type="Proteomes" id="UP000223968">
    <property type="component" value="Unassembled WGS sequence"/>
</dbReference>
<organism evidence="2 3">
    <name type="scientific">Helicocarpus griseus UAMH5409</name>
    <dbReference type="NCBI Taxonomy" id="1447875"/>
    <lineage>
        <taxon>Eukaryota</taxon>
        <taxon>Fungi</taxon>
        <taxon>Dikarya</taxon>
        <taxon>Ascomycota</taxon>
        <taxon>Pezizomycotina</taxon>
        <taxon>Eurotiomycetes</taxon>
        <taxon>Eurotiomycetidae</taxon>
        <taxon>Onygenales</taxon>
        <taxon>Ajellomycetaceae</taxon>
        <taxon>Helicocarpus</taxon>
    </lineage>
</organism>
<name>A0A2B7XYH6_9EURO</name>
<keyword evidence="3" id="KW-1185">Reference proteome</keyword>
<sequence length="339" mass="36702">MHAAESPAAVPAPPSSPIPIPVPFFLPLPSTASIIYAADIINALATPSPSADINDLEICIRRNPSPSPTPKAPTAELLQTTAPQQDLFADFAQEVHAKLSRPQEPSYYFAAAAAAADDDAAASPVLPVSNDAQQSPLNAEIHHTTPSFTHDASHQHIHVQSYRAALTEMAEWLVKFAGITVICDIDSSSSRSSSSTFSPSSSDDSPTLPPYPTWFFPAYLHADLTDQQQRRFHSILALVVDSALFGTGVTGENEEGGQVGEEVVKAERYVAAALLEVTMEEEGMVMEVVGGLLGRMMQARNVFLLSQVARLFRDEEVQCKRRRLREGIVGVGREERIEM</sequence>
<comment type="caution">
    <text evidence="2">The sequence shown here is derived from an EMBL/GenBank/DDBJ whole genome shotgun (WGS) entry which is preliminary data.</text>
</comment>
<evidence type="ECO:0000256" key="1">
    <source>
        <dbReference type="SAM" id="MobiDB-lite"/>
    </source>
</evidence>
<evidence type="ECO:0000313" key="2">
    <source>
        <dbReference type="EMBL" id="PGH13831.1"/>
    </source>
</evidence>
<dbReference type="EMBL" id="PDNB01000041">
    <property type="protein sequence ID" value="PGH13831.1"/>
    <property type="molecule type" value="Genomic_DNA"/>
</dbReference>
<accession>A0A2B7XYH6</accession>
<dbReference type="AlphaFoldDB" id="A0A2B7XYH6"/>
<evidence type="ECO:0000313" key="3">
    <source>
        <dbReference type="Proteomes" id="UP000223968"/>
    </source>
</evidence>
<feature type="region of interest" description="Disordered" evidence="1">
    <location>
        <begin position="187"/>
        <end position="207"/>
    </location>
</feature>
<feature type="compositionally biased region" description="Low complexity" evidence="1">
    <location>
        <begin position="187"/>
        <end position="206"/>
    </location>
</feature>
<reference evidence="2 3" key="1">
    <citation type="submission" date="2017-10" db="EMBL/GenBank/DDBJ databases">
        <title>Comparative genomics in systemic dimorphic fungi from Ajellomycetaceae.</title>
        <authorList>
            <person name="Munoz J.F."/>
            <person name="Mcewen J.G."/>
            <person name="Clay O.K."/>
            <person name="Cuomo C.A."/>
        </authorList>
    </citation>
    <scope>NUCLEOTIDE SEQUENCE [LARGE SCALE GENOMIC DNA]</scope>
    <source>
        <strain evidence="2 3">UAMH5409</strain>
    </source>
</reference>
<protein>
    <submittedName>
        <fullName evidence="2">Uncharacterized protein</fullName>
    </submittedName>
</protein>
<gene>
    <name evidence="2" type="ORF">AJ79_03399</name>
</gene>
<proteinExistence type="predicted"/>